<dbReference type="RefSeq" id="WP_269883466.1">
    <property type="nucleotide sequence ID" value="NZ_JAQAGZ010000014.1"/>
</dbReference>
<reference evidence="3 4" key="1">
    <citation type="submission" date="2022-12" db="EMBL/GenBank/DDBJ databases">
        <title>Draft genome sequence of Paenibacillus sp. dW9.</title>
        <authorList>
            <person name="Choi E.-W."/>
            <person name="Kim D.-U."/>
        </authorList>
    </citation>
    <scope>NUCLEOTIDE SEQUENCE [LARGE SCALE GENOMIC DNA]</scope>
    <source>
        <strain evidence="4">dW9</strain>
    </source>
</reference>
<dbReference type="CDD" id="cd01948">
    <property type="entry name" value="EAL"/>
    <property type="match status" value="1"/>
</dbReference>
<dbReference type="InterPro" id="IPR050706">
    <property type="entry name" value="Cyclic-di-GMP_PDE-like"/>
</dbReference>
<proteinExistence type="predicted"/>
<evidence type="ECO:0000313" key="4">
    <source>
        <dbReference type="Proteomes" id="UP001527882"/>
    </source>
</evidence>
<feature type="domain" description="GGDEF" evidence="2">
    <location>
        <begin position="1"/>
        <end position="100"/>
    </location>
</feature>
<dbReference type="InterPro" id="IPR029787">
    <property type="entry name" value="Nucleotide_cyclase"/>
</dbReference>
<dbReference type="InterPro" id="IPR001633">
    <property type="entry name" value="EAL_dom"/>
</dbReference>
<evidence type="ECO:0000313" key="3">
    <source>
        <dbReference type="EMBL" id="MCZ8514939.1"/>
    </source>
</evidence>
<dbReference type="EMBL" id="JAQAGZ010000014">
    <property type="protein sequence ID" value="MCZ8514939.1"/>
    <property type="molecule type" value="Genomic_DNA"/>
</dbReference>
<dbReference type="Gene3D" id="3.20.20.450">
    <property type="entry name" value="EAL domain"/>
    <property type="match status" value="1"/>
</dbReference>
<dbReference type="InterPro" id="IPR043128">
    <property type="entry name" value="Rev_trsase/Diguanyl_cyclase"/>
</dbReference>
<evidence type="ECO:0000259" key="1">
    <source>
        <dbReference type="PROSITE" id="PS50883"/>
    </source>
</evidence>
<name>A0ABT4QDI6_9BACL</name>
<dbReference type="Pfam" id="PF00563">
    <property type="entry name" value="EAL"/>
    <property type="match status" value="1"/>
</dbReference>
<dbReference type="Proteomes" id="UP001527882">
    <property type="component" value="Unassembled WGS sequence"/>
</dbReference>
<dbReference type="PROSITE" id="PS50883">
    <property type="entry name" value="EAL"/>
    <property type="match status" value="1"/>
</dbReference>
<dbReference type="SMART" id="SM00052">
    <property type="entry name" value="EAL"/>
    <property type="match status" value="1"/>
</dbReference>
<protein>
    <submittedName>
        <fullName evidence="3">EAL domain-containing protein</fullName>
    </submittedName>
</protein>
<dbReference type="InterPro" id="IPR035919">
    <property type="entry name" value="EAL_sf"/>
</dbReference>
<organism evidence="3 4">
    <name type="scientific">Paenibacillus gyeongsangnamensis</name>
    <dbReference type="NCBI Taxonomy" id="3388067"/>
    <lineage>
        <taxon>Bacteria</taxon>
        <taxon>Bacillati</taxon>
        <taxon>Bacillota</taxon>
        <taxon>Bacilli</taxon>
        <taxon>Bacillales</taxon>
        <taxon>Paenibacillaceae</taxon>
        <taxon>Paenibacillus</taxon>
    </lineage>
</organism>
<dbReference type="SMART" id="SM00267">
    <property type="entry name" value="GGDEF"/>
    <property type="match status" value="1"/>
</dbReference>
<dbReference type="PANTHER" id="PTHR33121:SF70">
    <property type="entry name" value="SIGNALING PROTEIN YKOW"/>
    <property type="match status" value="1"/>
</dbReference>
<comment type="caution">
    <text evidence="3">The sequence shown here is derived from an EMBL/GenBank/DDBJ whole genome shotgun (WGS) entry which is preliminary data.</text>
</comment>
<dbReference type="CDD" id="cd01949">
    <property type="entry name" value="GGDEF"/>
    <property type="match status" value="1"/>
</dbReference>
<dbReference type="InterPro" id="IPR000160">
    <property type="entry name" value="GGDEF_dom"/>
</dbReference>
<keyword evidence="4" id="KW-1185">Reference proteome</keyword>
<dbReference type="NCBIfam" id="TIGR00254">
    <property type="entry name" value="GGDEF"/>
    <property type="match status" value="1"/>
</dbReference>
<evidence type="ECO:0000259" key="2">
    <source>
        <dbReference type="PROSITE" id="PS50887"/>
    </source>
</evidence>
<gene>
    <name evidence="3" type="ORF">O9H85_21440</name>
</gene>
<feature type="domain" description="EAL" evidence="1">
    <location>
        <begin position="109"/>
        <end position="244"/>
    </location>
</feature>
<dbReference type="SUPFAM" id="SSF141868">
    <property type="entry name" value="EAL domain-like"/>
    <property type="match status" value="1"/>
</dbReference>
<dbReference type="PROSITE" id="PS50887">
    <property type="entry name" value="GGDEF"/>
    <property type="match status" value="1"/>
</dbReference>
<accession>A0ABT4QDI6</accession>
<sequence length="244" mass="27107">MTKLVDLDGACFARMGGDEFVLLLYGAGKAAKATAVATEMMGLLQEPFLLEGYEIVVRASFGIALYPEHGESGEGLLKNADTALYRVKAEGGNGWKLFDESMGSNMLHKIRMTGDLRRAVEEQQFRLLYQPQMDSITGKIAGMEALVRWMHPELGLISPGEFIPIAEESGLIIPMTEWVLREVCRQLRAWQDEGLPLLPVAENFSAGLFVHRPVVQWIEQIAEPFGADVRHIEVESRLLLFASS</sequence>
<dbReference type="PANTHER" id="PTHR33121">
    <property type="entry name" value="CYCLIC DI-GMP PHOSPHODIESTERASE PDEF"/>
    <property type="match status" value="1"/>
</dbReference>
<dbReference type="Pfam" id="PF00990">
    <property type="entry name" value="GGDEF"/>
    <property type="match status" value="1"/>
</dbReference>
<dbReference type="SUPFAM" id="SSF55073">
    <property type="entry name" value="Nucleotide cyclase"/>
    <property type="match status" value="1"/>
</dbReference>
<dbReference type="Gene3D" id="3.30.70.270">
    <property type="match status" value="1"/>
</dbReference>